<dbReference type="EMBL" id="VWXF01000004">
    <property type="protein sequence ID" value="NIF22213.1"/>
    <property type="molecule type" value="Genomic_DNA"/>
</dbReference>
<dbReference type="SUPFAM" id="SSF111369">
    <property type="entry name" value="HlyD-like secretion proteins"/>
    <property type="match status" value="1"/>
</dbReference>
<feature type="transmembrane region" description="Helical" evidence="2">
    <location>
        <begin position="12"/>
        <end position="32"/>
    </location>
</feature>
<keyword evidence="2" id="KW-1133">Transmembrane helix</keyword>
<evidence type="ECO:0000313" key="6">
    <source>
        <dbReference type="Proteomes" id="UP001515683"/>
    </source>
</evidence>
<sequence>MFDRFSFIKPWIKVIFTLLCAAFAVALVIQLWQVYMLAPWTRDGRVSVQVVRSAPDVSGPVARINVVDNQYVHRGDVLYQIDAERFSLAVAQAESELMAARATLQQKAAEAQRRRQMKNLMAVEEVQQADAALTLAQAAVQQARVTLDTARLNLQRTTQRATVDGYVTHLRLQPGDYAVAGEANVALVDAHSFWITGYFEETRLHGIHIGDRAEIRLMGYQQPLLGHVVSIGRGITDQNEQSGSLGLASVEPSFTWVRLAQRIPVHIAIDHVPPTAVLVAGMSSSIAIKAPGQPHGTLLALIQKLN</sequence>
<dbReference type="InterPro" id="IPR058634">
    <property type="entry name" value="AaeA-lik-b-barrel"/>
</dbReference>
<keyword evidence="6" id="KW-1185">Reference proteome</keyword>
<dbReference type="RefSeq" id="WP_167014717.1">
    <property type="nucleotide sequence ID" value="NZ_VWXF01000004.1"/>
</dbReference>
<evidence type="ECO:0000256" key="2">
    <source>
        <dbReference type="SAM" id="Phobius"/>
    </source>
</evidence>
<comment type="caution">
    <text evidence="5">The sequence shown here is derived from an EMBL/GenBank/DDBJ whole genome shotgun (WGS) entry which is preliminary data.</text>
</comment>
<dbReference type="Pfam" id="PF25963">
    <property type="entry name" value="Beta-barrel_AAEA"/>
    <property type="match status" value="1"/>
</dbReference>
<accession>A0ABX0RCC9</accession>
<protein>
    <submittedName>
        <fullName evidence="5">HlyD family secretion protein</fullName>
    </submittedName>
</protein>
<feature type="domain" description="p-hydroxybenzoic acid efflux pump subunit AaeA-like beta-barrel" evidence="4">
    <location>
        <begin position="192"/>
        <end position="288"/>
    </location>
</feature>
<feature type="domain" description="Multidrug resistance protein MdtA-like barrel-sandwich hybrid" evidence="3">
    <location>
        <begin position="53"/>
        <end position="188"/>
    </location>
</feature>
<gene>
    <name evidence="5" type="ORF">F3J40_11450</name>
</gene>
<evidence type="ECO:0000259" key="4">
    <source>
        <dbReference type="Pfam" id="PF25963"/>
    </source>
</evidence>
<evidence type="ECO:0000259" key="3">
    <source>
        <dbReference type="Pfam" id="PF25917"/>
    </source>
</evidence>
<evidence type="ECO:0000313" key="5">
    <source>
        <dbReference type="EMBL" id="NIF22213.1"/>
    </source>
</evidence>
<keyword evidence="2" id="KW-0472">Membrane</keyword>
<dbReference type="Proteomes" id="UP001515683">
    <property type="component" value="Unassembled WGS sequence"/>
</dbReference>
<keyword evidence="2" id="KW-0812">Transmembrane</keyword>
<evidence type="ECO:0000256" key="1">
    <source>
        <dbReference type="ARBA" id="ARBA00009477"/>
    </source>
</evidence>
<dbReference type="PANTHER" id="PTHR30367">
    <property type="entry name" value="P-HYDROXYBENZOIC ACID EFFLUX PUMP SUBUNIT AAEA-RELATED"/>
    <property type="match status" value="1"/>
</dbReference>
<dbReference type="InterPro" id="IPR058625">
    <property type="entry name" value="MdtA-like_BSH"/>
</dbReference>
<dbReference type="Gene3D" id="2.40.50.100">
    <property type="match status" value="1"/>
</dbReference>
<comment type="similarity">
    <text evidence="1">Belongs to the membrane fusion protein (MFP) (TC 8.A.1) family.</text>
</comment>
<reference evidence="5 6" key="1">
    <citation type="journal article" date="2019" name="bioRxiv">
        <title>Bacteria contribute to plant secondary compound degradation in a generalist herbivore system.</title>
        <authorList>
            <person name="Francoeur C.B."/>
            <person name="Khadempour L."/>
            <person name="Moreira-Soto R.D."/>
            <person name="Gotting K."/>
            <person name="Book A.J."/>
            <person name="Pinto-Tomas A.A."/>
            <person name="Keefover-Ring K."/>
            <person name="Currie C.R."/>
        </authorList>
    </citation>
    <scope>NUCLEOTIDE SEQUENCE [LARGE SCALE GENOMIC DNA]</scope>
    <source>
        <strain evidence="5">Acro-835</strain>
    </source>
</reference>
<name>A0ABX0RCC9_9GAMM</name>
<dbReference type="PANTHER" id="PTHR30367:SF12">
    <property type="entry name" value="P-HYDROXYBENZOIC ACID EFFLUX PUMP SUBUNIT AAEA"/>
    <property type="match status" value="1"/>
</dbReference>
<dbReference type="Gene3D" id="2.40.30.170">
    <property type="match status" value="1"/>
</dbReference>
<dbReference type="InterPro" id="IPR050393">
    <property type="entry name" value="MFP_Efflux_Pump"/>
</dbReference>
<dbReference type="Pfam" id="PF25917">
    <property type="entry name" value="BSH_RND"/>
    <property type="match status" value="1"/>
</dbReference>
<organism evidence="5 6">
    <name type="scientific">Candidatus Pantoea multigeneris</name>
    <dbReference type="NCBI Taxonomy" id="2608357"/>
    <lineage>
        <taxon>Bacteria</taxon>
        <taxon>Pseudomonadati</taxon>
        <taxon>Pseudomonadota</taxon>
        <taxon>Gammaproteobacteria</taxon>
        <taxon>Enterobacterales</taxon>
        <taxon>Erwiniaceae</taxon>
        <taxon>Pantoea</taxon>
    </lineage>
</organism>
<proteinExistence type="inferred from homology"/>